<accession>A0A1W1VTS2</accession>
<dbReference type="OrthoDB" id="174569at2"/>
<dbReference type="Proteomes" id="UP000192569">
    <property type="component" value="Chromosome I"/>
</dbReference>
<dbReference type="InterPro" id="IPR051465">
    <property type="entry name" value="Cell_Envelope_Struct_Comp"/>
</dbReference>
<dbReference type="STRING" id="698762.SAMN00808754_1582"/>
<keyword evidence="4" id="KW-1185">Reference proteome</keyword>
<dbReference type="RefSeq" id="WP_084665195.1">
    <property type="nucleotide sequence ID" value="NZ_LT838272.1"/>
</dbReference>
<dbReference type="InterPro" id="IPR013783">
    <property type="entry name" value="Ig-like_fold"/>
</dbReference>
<dbReference type="InterPro" id="IPR001119">
    <property type="entry name" value="SLH_dom"/>
</dbReference>
<dbReference type="PANTHER" id="PTHR43308:SF5">
    <property type="entry name" value="S-LAYER PROTEIN _ PEPTIDOGLYCAN ENDO-BETA-N-ACETYLGLUCOSAMINIDASE"/>
    <property type="match status" value="1"/>
</dbReference>
<feature type="domain" description="SLH" evidence="2">
    <location>
        <begin position="231"/>
        <end position="294"/>
    </location>
</feature>
<proteinExistence type="predicted"/>
<keyword evidence="1" id="KW-0677">Repeat</keyword>
<gene>
    <name evidence="3" type="ORF">SAMN00808754_1582</name>
</gene>
<dbReference type="Pfam" id="PF00395">
    <property type="entry name" value="SLH"/>
    <property type="match status" value="2"/>
</dbReference>
<evidence type="ECO:0000256" key="1">
    <source>
        <dbReference type="ARBA" id="ARBA00022737"/>
    </source>
</evidence>
<feature type="domain" description="SLH" evidence="2">
    <location>
        <begin position="295"/>
        <end position="356"/>
    </location>
</feature>
<dbReference type="AlphaFoldDB" id="A0A1W1VTS2"/>
<evidence type="ECO:0000313" key="3">
    <source>
        <dbReference type="EMBL" id="SMB96673.1"/>
    </source>
</evidence>
<sequence length="356" mass="37642">MWRAVKFLSVIALSTVMGILFSAVGRAGEQRWLAVGVSPQVVDVGTVREGETIQAKLAVVNMGDMPARVQVAPENPFQWSGLKLPIGLLSVEPAWVSCEPRLLVLEKPGDVAEVTVRVTVPPGTPGGVYGTVVVARTGIEDGKSGEVGVLVNTSSVALVTFTVAGEGSAFLDVGGHWAETEVMLLASRGIARGYPDGTFRPDIPVSRLEALLFEARMLRLPGEPAAYLSRFADCHEIPEWAIFTASAAAKAGLVEGELEGGRVFFRPGRPVTRVEAALFVLRALSLEERPTAPNTLLFTDAGEVPAWAAGDLGRAVAAGLIKGYPDGTIRPGAAVTRAELAAMLARVLARIENRTK</sequence>
<evidence type="ECO:0000313" key="4">
    <source>
        <dbReference type="Proteomes" id="UP000192569"/>
    </source>
</evidence>
<evidence type="ECO:0000259" key="2">
    <source>
        <dbReference type="PROSITE" id="PS51272"/>
    </source>
</evidence>
<protein>
    <submittedName>
        <fullName evidence="3">S-layer homology domain-containing protein</fullName>
    </submittedName>
</protein>
<feature type="domain" description="SLH" evidence="2">
    <location>
        <begin position="165"/>
        <end position="228"/>
    </location>
</feature>
<name>A0A1W1VTS2_9FIRM</name>
<dbReference type="EMBL" id="LT838272">
    <property type="protein sequence ID" value="SMB96673.1"/>
    <property type="molecule type" value="Genomic_DNA"/>
</dbReference>
<dbReference type="Gene3D" id="2.60.40.10">
    <property type="entry name" value="Immunoglobulins"/>
    <property type="match status" value="1"/>
</dbReference>
<organism evidence="3 4">
    <name type="scientific">Thermanaeromonas toyohensis ToBE</name>
    <dbReference type="NCBI Taxonomy" id="698762"/>
    <lineage>
        <taxon>Bacteria</taxon>
        <taxon>Bacillati</taxon>
        <taxon>Bacillota</taxon>
        <taxon>Clostridia</taxon>
        <taxon>Neomoorellales</taxon>
        <taxon>Neomoorellaceae</taxon>
        <taxon>Thermanaeromonas</taxon>
    </lineage>
</organism>
<dbReference type="PANTHER" id="PTHR43308">
    <property type="entry name" value="OUTER MEMBRANE PROTEIN ALPHA-RELATED"/>
    <property type="match status" value="1"/>
</dbReference>
<reference evidence="3 4" key="1">
    <citation type="submission" date="2017-04" db="EMBL/GenBank/DDBJ databases">
        <authorList>
            <person name="Afonso C.L."/>
            <person name="Miller P.J."/>
            <person name="Scott M.A."/>
            <person name="Spackman E."/>
            <person name="Goraichik I."/>
            <person name="Dimitrov K.M."/>
            <person name="Suarez D.L."/>
            <person name="Swayne D.E."/>
        </authorList>
    </citation>
    <scope>NUCLEOTIDE SEQUENCE [LARGE SCALE GENOMIC DNA]</scope>
    <source>
        <strain evidence="3 4">ToBE</strain>
    </source>
</reference>
<dbReference type="PROSITE" id="PS51272">
    <property type="entry name" value="SLH"/>
    <property type="match status" value="3"/>
</dbReference>